<proteinExistence type="predicted"/>
<evidence type="ECO:0000313" key="3">
    <source>
        <dbReference type="Proteomes" id="UP000799428"/>
    </source>
</evidence>
<dbReference type="Proteomes" id="UP000799428">
    <property type="component" value="Unassembled WGS sequence"/>
</dbReference>
<feature type="chain" id="PRO_5026127416" description="Secreted protein" evidence="1">
    <location>
        <begin position="25"/>
        <end position="86"/>
    </location>
</feature>
<protein>
    <recommendedName>
        <fullName evidence="4">Secreted protein</fullName>
    </recommendedName>
</protein>
<reference evidence="2" key="1">
    <citation type="journal article" date="2020" name="Stud. Mycol.">
        <title>101 Dothideomycetes genomes: a test case for predicting lifestyles and emergence of pathogens.</title>
        <authorList>
            <person name="Haridas S."/>
            <person name="Albert R."/>
            <person name="Binder M."/>
            <person name="Bloem J."/>
            <person name="Labutti K."/>
            <person name="Salamov A."/>
            <person name="Andreopoulos B."/>
            <person name="Baker S."/>
            <person name="Barry K."/>
            <person name="Bills G."/>
            <person name="Bluhm B."/>
            <person name="Cannon C."/>
            <person name="Castanera R."/>
            <person name="Culley D."/>
            <person name="Daum C."/>
            <person name="Ezra D."/>
            <person name="Gonzalez J."/>
            <person name="Henrissat B."/>
            <person name="Kuo A."/>
            <person name="Liang C."/>
            <person name="Lipzen A."/>
            <person name="Lutzoni F."/>
            <person name="Magnuson J."/>
            <person name="Mondo S."/>
            <person name="Nolan M."/>
            <person name="Ohm R."/>
            <person name="Pangilinan J."/>
            <person name="Park H.-J."/>
            <person name="Ramirez L."/>
            <person name="Alfaro M."/>
            <person name="Sun H."/>
            <person name="Tritt A."/>
            <person name="Yoshinaga Y."/>
            <person name="Zwiers L.-H."/>
            <person name="Turgeon B."/>
            <person name="Goodwin S."/>
            <person name="Spatafora J."/>
            <person name="Crous P."/>
            <person name="Grigoriev I."/>
        </authorList>
    </citation>
    <scope>NUCLEOTIDE SEQUENCE</scope>
    <source>
        <strain evidence="2">CBS 279.74</strain>
    </source>
</reference>
<name>A0A6G1KKR5_9PLEO</name>
<organism evidence="2 3">
    <name type="scientific">Pleomassaria siparia CBS 279.74</name>
    <dbReference type="NCBI Taxonomy" id="1314801"/>
    <lineage>
        <taxon>Eukaryota</taxon>
        <taxon>Fungi</taxon>
        <taxon>Dikarya</taxon>
        <taxon>Ascomycota</taxon>
        <taxon>Pezizomycotina</taxon>
        <taxon>Dothideomycetes</taxon>
        <taxon>Pleosporomycetidae</taxon>
        <taxon>Pleosporales</taxon>
        <taxon>Pleomassariaceae</taxon>
        <taxon>Pleomassaria</taxon>
    </lineage>
</organism>
<sequence length="86" mass="9825">MDSRHQALAWCLVMLVSFVQYVVCTPTRFDRGYPCLRAIRGQGVERNVSFFEKDRELDSLPPRSACMHSSTFGNMFPGKYGTYHTG</sequence>
<feature type="signal peptide" evidence="1">
    <location>
        <begin position="1"/>
        <end position="24"/>
    </location>
</feature>
<dbReference type="AlphaFoldDB" id="A0A6G1KKR5"/>
<evidence type="ECO:0000313" key="2">
    <source>
        <dbReference type="EMBL" id="KAF2713429.1"/>
    </source>
</evidence>
<dbReference type="EMBL" id="MU005765">
    <property type="protein sequence ID" value="KAF2713429.1"/>
    <property type="molecule type" value="Genomic_DNA"/>
</dbReference>
<keyword evidence="3" id="KW-1185">Reference proteome</keyword>
<gene>
    <name evidence="2" type="ORF">K504DRAFT_137661</name>
</gene>
<evidence type="ECO:0000256" key="1">
    <source>
        <dbReference type="SAM" id="SignalP"/>
    </source>
</evidence>
<evidence type="ECO:0008006" key="4">
    <source>
        <dbReference type="Google" id="ProtNLM"/>
    </source>
</evidence>
<keyword evidence="1" id="KW-0732">Signal</keyword>
<accession>A0A6G1KKR5</accession>